<evidence type="ECO:0000256" key="6">
    <source>
        <dbReference type="ARBA" id="ARBA00047846"/>
    </source>
</evidence>
<dbReference type="SUPFAM" id="SSF50037">
    <property type="entry name" value="C-terminal domain of transcriptional repressors"/>
    <property type="match status" value="1"/>
</dbReference>
<dbReference type="PROSITE" id="PS51733">
    <property type="entry name" value="BPL_LPL_CATALYTIC"/>
    <property type="match status" value="1"/>
</dbReference>
<dbReference type="InterPro" id="IPR003142">
    <property type="entry name" value="BPL_C"/>
</dbReference>
<keyword evidence="1 8" id="KW-0436">Ligase</keyword>
<keyword evidence="2" id="KW-0547">Nucleotide-binding</keyword>
<evidence type="ECO:0000259" key="7">
    <source>
        <dbReference type="PROSITE" id="PS51733"/>
    </source>
</evidence>
<dbReference type="SUPFAM" id="SSF55681">
    <property type="entry name" value="Class II aaRS and biotin synthetases"/>
    <property type="match status" value="1"/>
</dbReference>
<keyword evidence="3" id="KW-0067">ATP-binding</keyword>
<dbReference type="GO" id="GO:0004077">
    <property type="term" value="F:biotin--[biotin carboxyl-carrier protein] ligase activity"/>
    <property type="evidence" value="ECO:0007669"/>
    <property type="project" value="UniProtKB-EC"/>
</dbReference>
<sequence>MIHTVAETGSTNADLVARLRAGEYLPEGDWLVAERQTAGRGRQGRSWFDGYGNFMGSTAIHLAACDPVAHTLALVASLALYEAVLPLLPDPSTLTLKWPNDLMLGGAKLSGILLEREGQTVVLGIGVNLAAAPNLPDRRTASLADIAPAPDRELFGTILAGHFSRELARWRQFGVEPIRSRWLAAAHPIGAPIAVHDGSGDQLTGEFAGLSPEGSLLLRLEDGTTRAIHAGDVMLAEEA</sequence>
<proteinExistence type="predicted"/>
<dbReference type="Gene3D" id="3.30.930.10">
    <property type="entry name" value="Bira Bifunctional Protein, Domain 2"/>
    <property type="match status" value="1"/>
</dbReference>
<dbReference type="Pfam" id="PF02237">
    <property type="entry name" value="BPL_C"/>
    <property type="match status" value="1"/>
</dbReference>
<protein>
    <recommendedName>
        <fullName evidence="5">biotin--[biotin carboxyl-carrier protein] ligase</fullName>
        <ecNumber evidence="5">6.3.4.15</ecNumber>
    </recommendedName>
</protein>
<dbReference type="InterPro" id="IPR004408">
    <property type="entry name" value="Biotin_CoA_COase_ligase"/>
</dbReference>
<comment type="caution">
    <text evidence="8">The sequence shown here is derived from an EMBL/GenBank/DDBJ whole genome shotgun (WGS) entry which is preliminary data.</text>
</comment>
<evidence type="ECO:0000313" key="8">
    <source>
        <dbReference type="EMBL" id="MCR2833743.1"/>
    </source>
</evidence>
<dbReference type="InterPro" id="IPR008988">
    <property type="entry name" value="Transcriptional_repressor_C"/>
</dbReference>
<dbReference type="EMBL" id="JANKHH010000004">
    <property type="protein sequence ID" value="MCR2833743.1"/>
    <property type="molecule type" value="Genomic_DNA"/>
</dbReference>
<dbReference type="NCBIfam" id="TIGR00121">
    <property type="entry name" value="birA_ligase"/>
    <property type="match status" value="1"/>
</dbReference>
<accession>A0ABT1XQ01</accession>
<dbReference type="PANTHER" id="PTHR12835">
    <property type="entry name" value="BIOTIN PROTEIN LIGASE"/>
    <property type="match status" value="1"/>
</dbReference>
<dbReference type="Pfam" id="PF03099">
    <property type="entry name" value="BPL_LplA_LipB"/>
    <property type="match status" value="1"/>
</dbReference>
<gene>
    <name evidence="8" type="ORF">NSO95_07270</name>
</gene>
<organism evidence="8 9">
    <name type="scientific">Parerythrobacter lacustris</name>
    <dbReference type="NCBI Taxonomy" id="2969984"/>
    <lineage>
        <taxon>Bacteria</taxon>
        <taxon>Pseudomonadati</taxon>
        <taxon>Pseudomonadota</taxon>
        <taxon>Alphaproteobacteria</taxon>
        <taxon>Sphingomonadales</taxon>
        <taxon>Erythrobacteraceae</taxon>
        <taxon>Parerythrobacter</taxon>
    </lineage>
</organism>
<evidence type="ECO:0000256" key="5">
    <source>
        <dbReference type="ARBA" id="ARBA00024227"/>
    </source>
</evidence>
<feature type="domain" description="BPL/LPL catalytic" evidence="7">
    <location>
        <begin position="1"/>
        <end position="171"/>
    </location>
</feature>
<keyword evidence="4" id="KW-0092">Biotin</keyword>
<reference evidence="8 9" key="1">
    <citation type="submission" date="2022-08" db="EMBL/GenBank/DDBJ databases">
        <title>Polyphasic taxonomy analysis of Qipengyuania sp.RS5-5.</title>
        <authorList>
            <person name="Xamxidin M."/>
            <person name="Wu M."/>
        </authorList>
    </citation>
    <scope>NUCLEOTIDE SEQUENCE [LARGE SCALE GENOMIC DNA]</scope>
    <source>
        <strain evidence="8 9">RS5-5</strain>
    </source>
</reference>
<dbReference type="CDD" id="cd16442">
    <property type="entry name" value="BPL"/>
    <property type="match status" value="1"/>
</dbReference>
<evidence type="ECO:0000256" key="1">
    <source>
        <dbReference type="ARBA" id="ARBA00022598"/>
    </source>
</evidence>
<evidence type="ECO:0000256" key="2">
    <source>
        <dbReference type="ARBA" id="ARBA00022741"/>
    </source>
</evidence>
<comment type="catalytic activity">
    <reaction evidence="6">
        <text>biotin + L-lysyl-[protein] + ATP = N(6)-biotinyl-L-lysyl-[protein] + AMP + diphosphate + H(+)</text>
        <dbReference type="Rhea" id="RHEA:11756"/>
        <dbReference type="Rhea" id="RHEA-COMP:9752"/>
        <dbReference type="Rhea" id="RHEA-COMP:10505"/>
        <dbReference type="ChEBI" id="CHEBI:15378"/>
        <dbReference type="ChEBI" id="CHEBI:29969"/>
        <dbReference type="ChEBI" id="CHEBI:30616"/>
        <dbReference type="ChEBI" id="CHEBI:33019"/>
        <dbReference type="ChEBI" id="CHEBI:57586"/>
        <dbReference type="ChEBI" id="CHEBI:83144"/>
        <dbReference type="ChEBI" id="CHEBI:456215"/>
        <dbReference type="EC" id="6.3.4.15"/>
    </reaction>
</comment>
<dbReference type="InterPro" id="IPR004143">
    <property type="entry name" value="BPL_LPL_catalytic"/>
</dbReference>
<keyword evidence="9" id="KW-1185">Reference proteome</keyword>
<evidence type="ECO:0000256" key="3">
    <source>
        <dbReference type="ARBA" id="ARBA00022840"/>
    </source>
</evidence>
<evidence type="ECO:0000313" key="9">
    <source>
        <dbReference type="Proteomes" id="UP001206067"/>
    </source>
</evidence>
<dbReference type="PANTHER" id="PTHR12835:SF5">
    <property type="entry name" value="BIOTIN--PROTEIN LIGASE"/>
    <property type="match status" value="1"/>
</dbReference>
<dbReference type="Proteomes" id="UP001206067">
    <property type="component" value="Unassembled WGS sequence"/>
</dbReference>
<dbReference type="InterPro" id="IPR045864">
    <property type="entry name" value="aa-tRNA-synth_II/BPL/LPL"/>
</dbReference>
<dbReference type="RefSeq" id="WP_257595520.1">
    <property type="nucleotide sequence ID" value="NZ_JANKHH010000004.1"/>
</dbReference>
<name>A0ABT1XQ01_9SPHN</name>
<evidence type="ECO:0000256" key="4">
    <source>
        <dbReference type="ARBA" id="ARBA00023267"/>
    </source>
</evidence>
<dbReference type="EC" id="6.3.4.15" evidence="5"/>
<dbReference type="Gene3D" id="2.30.30.100">
    <property type="match status" value="1"/>
</dbReference>